<feature type="chain" id="PRO_5030900068" evidence="2">
    <location>
        <begin position="22"/>
        <end position="814"/>
    </location>
</feature>
<protein>
    <submittedName>
        <fullName evidence="3">Uncharacterized protein</fullName>
    </submittedName>
</protein>
<evidence type="ECO:0000256" key="2">
    <source>
        <dbReference type="SAM" id="SignalP"/>
    </source>
</evidence>
<keyword evidence="2" id="KW-0732">Signal</keyword>
<evidence type="ECO:0000313" key="3">
    <source>
        <dbReference type="EMBL" id="CAD7261460.1"/>
    </source>
</evidence>
<feature type="region of interest" description="Disordered" evidence="1">
    <location>
        <begin position="532"/>
        <end position="554"/>
    </location>
</feature>
<feature type="compositionally biased region" description="Polar residues" evidence="1">
    <location>
        <begin position="532"/>
        <end position="543"/>
    </location>
</feature>
<proteinExistence type="predicted"/>
<sequence>MRRSDVLVTSLVLMTSWHVKGVTVLPEGQSARQEFNPSQLISLLTSMAAQSGGLNFLQQQQGSFQQSSPTQTAPAQFLNTPSSVSQLLGGLQVRYNPPCHISISQLLGRLQVDTILRASAPWWATGRYNSPSLSSLVDTILRLSASWWAKGTIQSSVPQILGRLQVDTILRLSTPWWATVRYNTSSLSSLESYMYDTILRASAPWWATGRYNPPCLSFLVGYRYNPPSLSFLVGYMYDTILRASAPWSATGRYNPPCLSFLVDTILRASAPWWATGRYNPPSLSSWWATGRYNSPSLSFLVGYRYDTILHLSASWSATGRYNPPSLSFLGFADYLPEQTGSGIGQFLQGAGQFFGQKPVPYPGNYGLYPPQQNLGHYPGEIGSYPGGDVQYPGSEDSQGTSLIGALSSIARYDDLKCVPRLLCEVAAGGKPGNTGKQDSIIPFLSRDSLLTLLTVFNFGDTSPLLVFGRAMLLGITAQGRPESCLSAYPTCPRDPEQLVYYLNNHHGGFFQFFNNLQRPSVVRPYYHQGRIQNTPQQDSTASITPPPPNSHQQNIGHFVDLYRPRPTVGGSPNKYIHSTRAEKAFKFPDGDEQADKNDDNPYSYKPLTDVSNHHSASIEATTPTYTSPFLDTFLSQNGQFNSNEDSSDSTFFVNKRKNKGFAFSSYSSQSEKNEEKYLEKPLLDHKPAHMIFPDRTGTGDLRLDVDDSDGANQFFRQPKEPVKESTETDVNKVLFYKKFHNDYADQDINSHSNQRDGGYFRFPSKEEDSAYFDGDETNDGFMNDAIVDSELVNSEGIEPRPAMATAFSITHNHM</sequence>
<dbReference type="AlphaFoldDB" id="A0A7R9G067"/>
<gene>
    <name evidence="3" type="ORF">TSIB3V08_LOCUS5596</name>
</gene>
<evidence type="ECO:0000256" key="1">
    <source>
        <dbReference type="SAM" id="MobiDB-lite"/>
    </source>
</evidence>
<dbReference type="EMBL" id="OC002210">
    <property type="protein sequence ID" value="CAD7261460.1"/>
    <property type="molecule type" value="Genomic_DNA"/>
</dbReference>
<accession>A0A7R9G067</accession>
<organism evidence="3">
    <name type="scientific">Timema shepardi</name>
    <name type="common">Walking stick</name>
    <dbReference type="NCBI Taxonomy" id="629360"/>
    <lineage>
        <taxon>Eukaryota</taxon>
        <taxon>Metazoa</taxon>
        <taxon>Ecdysozoa</taxon>
        <taxon>Arthropoda</taxon>
        <taxon>Hexapoda</taxon>
        <taxon>Insecta</taxon>
        <taxon>Pterygota</taxon>
        <taxon>Neoptera</taxon>
        <taxon>Polyneoptera</taxon>
        <taxon>Phasmatodea</taxon>
        <taxon>Timematodea</taxon>
        <taxon>Timematoidea</taxon>
        <taxon>Timematidae</taxon>
        <taxon>Timema</taxon>
    </lineage>
</organism>
<name>A0A7R9G067_TIMSH</name>
<feature type="signal peptide" evidence="2">
    <location>
        <begin position="1"/>
        <end position="21"/>
    </location>
</feature>
<reference evidence="3" key="1">
    <citation type="submission" date="2020-11" db="EMBL/GenBank/DDBJ databases">
        <authorList>
            <person name="Tran Van P."/>
        </authorList>
    </citation>
    <scope>NUCLEOTIDE SEQUENCE</scope>
</reference>